<gene>
    <name evidence="1" type="ORF">WN944_018458</name>
</gene>
<sequence>MDSDLEQKAGTHGDLNSLIILTFGSTTEICHDPRSNSSDIPVTLSRASRAKDSHVYEIFLTAKDSYLKNKPSL</sequence>
<name>A0AAP0QEV0_9ROSI</name>
<reference evidence="1 2" key="1">
    <citation type="submission" date="2024-05" db="EMBL/GenBank/DDBJ databases">
        <title>Haplotype-resolved chromosome-level genome assembly of Huyou (Citrus changshanensis).</title>
        <authorList>
            <person name="Miao C."/>
            <person name="Chen W."/>
            <person name="Wu Y."/>
            <person name="Wang L."/>
            <person name="Zhao S."/>
            <person name="Grierson D."/>
            <person name="Xu C."/>
            <person name="Chen K."/>
        </authorList>
    </citation>
    <scope>NUCLEOTIDE SEQUENCE [LARGE SCALE GENOMIC DNA]</scope>
    <source>
        <strain evidence="1">01-14</strain>
        <tissue evidence="1">Leaf</tissue>
    </source>
</reference>
<evidence type="ECO:0000313" key="1">
    <source>
        <dbReference type="EMBL" id="KAK9187068.1"/>
    </source>
</evidence>
<comment type="caution">
    <text evidence="1">The sequence shown here is derived from an EMBL/GenBank/DDBJ whole genome shotgun (WGS) entry which is preliminary data.</text>
</comment>
<proteinExistence type="predicted"/>
<dbReference type="EMBL" id="JBCGBO010000007">
    <property type="protein sequence ID" value="KAK9187068.1"/>
    <property type="molecule type" value="Genomic_DNA"/>
</dbReference>
<evidence type="ECO:0000313" key="2">
    <source>
        <dbReference type="Proteomes" id="UP001428341"/>
    </source>
</evidence>
<dbReference type="Proteomes" id="UP001428341">
    <property type="component" value="Unassembled WGS sequence"/>
</dbReference>
<dbReference type="AlphaFoldDB" id="A0AAP0QEV0"/>
<organism evidence="1 2">
    <name type="scientific">Citrus x changshan-huyou</name>
    <dbReference type="NCBI Taxonomy" id="2935761"/>
    <lineage>
        <taxon>Eukaryota</taxon>
        <taxon>Viridiplantae</taxon>
        <taxon>Streptophyta</taxon>
        <taxon>Embryophyta</taxon>
        <taxon>Tracheophyta</taxon>
        <taxon>Spermatophyta</taxon>
        <taxon>Magnoliopsida</taxon>
        <taxon>eudicotyledons</taxon>
        <taxon>Gunneridae</taxon>
        <taxon>Pentapetalae</taxon>
        <taxon>rosids</taxon>
        <taxon>malvids</taxon>
        <taxon>Sapindales</taxon>
        <taxon>Rutaceae</taxon>
        <taxon>Aurantioideae</taxon>
        <taxon>Citrus</taxon>
    </lineage>
</organism>
<accession>A0AAP0QEV0</accession>
<protein>
    <submittedName>
        <fullName evidence="1">Uncharacterized protein</fullName>
    </submittedName>
</protein>
<keyword evidence="2" id="KW-1185">Reference proteome</keyword>